<name>A0A098AYA9_DESHA</name>
<dbReference type="Gene3D" id="3.40.50.1820">
    <property type="entry name" value="alpha/beta hydrolase"/>
    <property type="match status" value="1"/>
</dbReference>
<accession>A0A098AYA9</accession>
<proteinExistence type="predicted"/>
<dbReference type="PANTHER" id="PTHR43798">
    <property type="entry name" value="MONOACYLGLYCEROL LIPASE"/>
    <property type="match status" value="1"/>
</dbReference>
<dbReference type="Proteomes" id="UP000054623">
    <property type="component" value="Unassembled WGS sequence"/>
</dbReference>
<evidence type="ECO:0000313" key="2">
    <source>
        <dbReference type="EMBL" id="CDX01608.1"/>
    </source>
</evidence>
<protein>
    <submittedName>
        <fullName evidence="2 3">Alpha/beta hydrolase</fullName>
    </submittedName>
</protein>
<dbReference type="PATRIC" id="fig|49338.4.peg.1848"/>
<sequence>MTIVTVLCLLWAGFVYQLISVKYESKKYQPDGQMIEVEGHKMHIYAQGEGNPTVVMTVGLGSPSAVVDYYRVLEGLSHYTRAVVYERPGYGWSEKSTTPRTIEQMTKELFLLLEKSGETPPYVLVGHSMGSLEILHFAQTYPGLVAGVVLVDGGSPEYYRTVKFSTALKAVIHGTRLVTRLGLIRILGNAATSLGISTMTYFPKDMRNKAKAKFYSNWFNDNSIQELKQLNRNAAIVESNGPIGDIPFVLLSSEKSIKGVRGWDETQKKLLAWSANSRMKVIQGTSHSMHFNHPEAIVKEIVQVVSPNRQ</sequence>
<evidence type="ECO:0000259" key="1">
    <source>
        <dbReference type="Pfam" id="PF00561"/>
    </source>
</evidence>
<dbReference type="InterPro" id="IPR050266">
    <property type="entry name" value="AB_hydrolase_sf"/>
</dbReference>
<dbReference type="AlphaFoldDB" id="A0A098AYA9"/>
<dbReference type="GO" id="GO:0016020">
    <property type="term" value="C:membrane"/>
    <property type="evidence" value="ECO:0007669"/>
    <property type="project" value="TreeGrafter"/>
</dbReference>
<dbReference type="OrthoDB" id="1817159at2"/>
<dbReference type="InterPro" id="IPR000073">
    <property type="entry name" value="AB_hydrolase_1"/>
</dbReference>
<organism evidence="2">
    <name type="scientific">Desulfitobacterium hafniense</name>
    <name type="common">Desulfitobacterium frappieri</name>
    <dbReference type="NCBI Taxonomy" id="49338"/>
    <lineage>
        <taxon>Bacteria</taxon>
        <taxon>Bacillati</taxon>
        <taxon>Bacillota</taxon>
        <taxon>Clostridia</taxon>
        <taxon>Eubacteriales</taxon>
        <taxon>Desulfitobacteriaceae</taxon>
        <taxon>Desulfitobacterium</taxon>
    </lineage>
</organism>
<dbReference type="Pfam" id="PF00561">
    <property type="entry name" value="Abhydrolase_1"/>
    <property type="match status" value="1"/>
</dbReference>
<dbReference type="EMBL" id="LOCK01000028">
    <property type="protein sequence ID" value="KTE90992.1"/>
    <property type="molecule type" value="Genomic_DNA"/>
</dbReference>
<dbReference type="SUPFAM" id="SSF53474">
    <property type="entry name" value="alpha/beta-Hydrolases"/>
    <property type="match status" value="1"/>
</dbReference>
<reference evidence="2" key="1">
    <citation type="submission" date="2014-07" db="EMBL/GenBank/DDBJ databases">
        <authorList>
            <person name="Hornung V.Bastian."/>
        </authorList>
    </citation>
    <scope>NUCLEOTIDE SEQUENCE</scope>
    <source>
        <strain evidence="2">PCE-S</strain>
    </source>
</reference>
<keyword evidence="2" id="KW-0378">Hydrolase</keyword>
<dbReference type="PANTHER" id="PTHR43798:SF28">
    <property type="entry name" value="AB HYDROLASE-1 DOMAIN-CONTAINING PROTEIN"/>
    <property type="match status" value="1"/>
</dbReference>
<reference evidence="3 4" key="2">
    <citation type="submission" date="2015-12" db="EMBL/GenBank/DDBJ databases">
        <title>Draft Genome Sequence of Desulfitobacterium hafniense Strain DH, a Sulfate-reducing Bacterium Isolated from Paddy Soils.</title>
        <authorList>
            <person name="Bao P."/>
            <person name="Zhang X."/>
            <person name="Li G."/>
        </authorList>
    </citation>
    <scope>NUCLEOTIDE SEQUENCE [LARGE SCALE GENOMIC DNA]</scope>
    <source>
        <strain evidence="3 4">DH</strain>
    </source>
</reference>
<evidence type="ECO:0000313" key="4">
    <source>
        <dbReference type="Proteomes" id="UP000054623"/>
    </source>
</evidence>
<gene>
    <name evidence="3" type="ORF">AT727_05175</name>
    <name evidence="2" type="ORF">DPCES_1721</name>
</gene>
<dbReference type="InterPro" id="IPR029058">
    <property type="entry name" value="AB_hydrolase_fold"/>
</dbReference>
<feature type="domain" description="AB hydrolase-1" evidence="1">
    <location>
        <begin position="54"/>
        <end position="293"/>
    </location>
</feature>
<dbReference type="GO" id="GO:0016787">
    <property type="term" value="F:hydrolase activity"/>
    <property type="evidence" value="ECO:0007669"/>
    <property type="project" value="UniProtKB-KW"/>
</dbReference>
<dbReference type="RefSeq" id="WP_018307408.1">
    <property type="nucleotide sequence ID" value="NZ_JAYFNZ010000034.1"/>
</dbReference>
<evidence type="ECO:0000313" key="3">
    <source>
        <dbReference type="EMBL" id="KTE90992.1"/>
    </source>
</evidence>
<dbReference type="EMBL" id="LK996017">
    <property type="protein sequence ID" value="CDX01608.1"/>
    <property type="molecule type" value="Genomic_DNA"/>
</dbReference>